<dbReference type="EMBL" id="LCNO01000004">
    <property type="protein sequence ID" value="KKU58273.1"/>
    <property type="molecule type" value="Genomic_DNA"/>
</dbReference>
<dbReference type="InterPro" id="IPR032816">
    <property type="entry name" value="VTT_dom"/>
</dbReference>
<feature type="transmembrane region" description="Helical" evidence="6">
    <location>
        <begin position="6"/>
        <end position="27"/>
    </location>
</feature>
<dbReference type="InterPro" id="IPR015414">
    <property type="entry name" value="TMEM64"/>
</dbReference>
<keyword evidence="2 6" id="KW-1003">Cell membrane</keyword>
<comment type="caution">
    <text evidence="8">The sequence shown here is derived from an EMBL/GenBank/DDBJ whole genome shotgun (WGS) entry which is preliminary data.</text>
</comment>
<reference evidence="8 9" key="1">
    <citation type="journal article" date="2015" name="Nature">
        <title>rRNA introns, odd ribosomes, and small enigmatic genomes across a large radiation of phyla.</title>
        <authorList>
            <person name="Brown C.T."/>
            <person name="Hug L.A."/>
            <person name="Thomas B.C."/>
            <person name="Sharon I."/>
            <person name="Castelle C.J."/>
            <person name="Singh A."/>
            <person name="Wilkins M.J."/>
            <person name="Williams K.H."/>
            <person name="Banfield J.F."/>
        </authorList>
    </citation>
    <scope>NUCLEOTIDE SEQUENCE [LARGE SCALE GENOMIC DNA]</scope>
</reference>
<keyword evidence="5 6" id="KW-0472">Membrane</keyword>
<evidence type="ECO:0000313" key="8">
    <source>
        <dbReference type="EMBL" id="KKU58273.1"/>
    </source>
</evidence>
<evidence type="ECO:0000313" key="9">
    <source>
        <dbReference type="Proteomes" id="UP000034307"/>
    </source>
</evidence>
<evidence type="ECO:0000256" key="5">
    <source>
        <dbReference type="ARBA" id="ARBA00023136"/>
    </source>
</evidence>
<dbReference type="GO" id="GO:0005886">
    <property type="term" value="C:plasma membrane"/>
    <property type="evidence" value="ECO:0007669"/>
    <property type="project" value="UniProtKB-SubCell"/>
</dbReference>
<comment type="subcellular location">
    <subcellularLocation>
        <location evidence="1 6">Cell membrane</location>
        <topology evidence="1 6">Multi-pass membrane protein</topology>
    </subcellularLocation>
</comment>
<dbReference type="PANTHER" id="PTHR12677:SF59">
    <property type="entry name" value="GOLGI APPARATUS MEMBRANE PROTEIN TVP38-RELATED"/>
    <property type="match status" value="1"/>
</dbReference>
<keyword evidence="4 6" id="KW-1133">Transmembrane helix</keyword>
<proteinExistence type="inferred from homology"/>
<dbReference type="STRING" id="1618358.UX80_C0004G0024"/>
<accession>A0A0G1TVX7</accession>
<dbReference type="Proteomes" id="UP000034307">
    <property type="component" value="Unassembled WGS sequence"/>
</dbReference>
<feature type="domain" description="VTT" evidence="7">
    <location>
        <begin position="66"/>
        <end position="179"/>
    </location>
</feature>
<gene>
    <name evidence="8" type="ORF">UX80_C0004G0024</name>
</gene>
<sequence>MSKKEVIKKTLVFLLIITSVSGALLYIQKLIGLAKIQQLVAGSGVWGPVVLILLIVLTHIFAPIQGTPFVILGFALFGKWTIIYLSLATAISSFTNFWIARKFGRDLVVRLVGKEAMSKVDHIASHEGVKVLIVMRFFQVYISDFISYAAGFTLIKFPVYYLISLIVPIPWTVIMFILFDSIPQQQMFGWVLALGAVFFVIPPIYYYLKHRFTKRHIEHI</sequence>
<evidence type="ECO:0000256" key="1">
    <source>
        <dbReference type="ARBA" id="ARBA00004651"/>
    </source>
</evidence>
<organism evidence="8 9">
    <name type="scientific">Candidatus Amesbacteria bacterium GW2011_GWA2_47_11b</name>
    <dbReference type="NCBI Taxonomy" id="1618358"/>
    <lineage>
        <taxon>Bacteria</taxon>
        <taxon>Candidatus Amesiibacteriota</taxon>
    </lineage>
</organism>
<comment type="similarity">
    <text evidence="6">Belongs to the TVP38/TMEM64 family.</text>
</comment>
<keyword evidence="3 6" id="KW-0812">Transmembrane</keyword>
<feature type="transmembrane region" description="Helical" evidence="6">
    <location>
        <begin position="159"/>
        <end position="182"/>
    </location>
</feature>
<evidence type="ECO:0000256" key="2">
    <source>
        <dbReference type="ARBA" id="ARBA00022475"/>
    </source>
</evidence>
<name>A0A0G1TVX7_9BACT</name>
<feature type="transmembrane region" description="Helical" evidence="6">
    <location>
        <begin position="39"/>
        <end position="62"/>
    </location>
</feature>
<evidence type="ECO:0000256" key="3">
    <source>
        <dbReference type="ARBA" id="ARBA00022692"/>
    </source>
</evidence>
<feature type="transmembrane region" description="Helical" evidence="6">
    <location>
        <begin position="188"/>
        <end position="208"/>
    </location>
</feature>
<dbReference type="Pfam" id="PF09335">
    <property type="entry name" value="VTT_dom"/>
    <property type="match status" value="1"/>
</dbReference>
<evidence type="ECO:0000256" key="4">
    <source>
        <dbReference type="ARBA" id="ARBA00022989"/>
    </source>
</evidence>
<evidence type="ECO:0000259" key="7">
    <source>
        <dbReference type="Pfam" id="PF09335"/>
    </source>
</evidence>
<dbReference type="AlphaFoldDB" id="A0A0G1TVX7"/>
<dbReference type="PANTHER" id="PTHR12677">
    <property type="entry name" value="GOLGI APPARATUS MEMBRANE PROTEIN TVP38-RELATED"/>
    <property type="match status" value="1"/>
</dbReference>
<feature type="transmembrane region" description="Helical" evidence="6">
    <location>
        <begin position="82"/>
        <end position="100"/>
    </location>
</feature>
<evidence type="ECO:0000256" key="6">
    <source>
        <dbReference type="RuleBase" id="RU366058"/>
    </source>
</evidence>
<protein>
    <recommendedName>
        <fullName evidence="6">TVP38/TMEM64 family membrane protein</fullName>
    </recommendedName>
</protein>